<dbReference type="Pfam" id="PF00989">
    <property type="entry name" value="PAS"/>
    <property type="match status" value="1"/>
</dbReference>
<evidence type="ECO:0000259" key="2">
    <source>
        <dbReference type="PROSITE" id="PS50883"/>
    </source>
</evidence>
<dbReference type="Pfam" id="PF00571">
    <property type="entry name" value="CBS"/>
    <property type="match status" value="2"/>
</dbReference>
<accession>A0A0A5HSI9</accession>
<dbReference type="AlphaFoldDB" id="A0A0A5HSI9"/>
<keyword evidence="1" id="KW-0129">CBS domain</keyword>
<dbReference type="PANTHER" id="PTHR33121">
    <property type="entry name" value="CYCLIC DI-GMP PHOSPHODIESTERASE PDEF"/>
    <property type="match status" value="1"/>
</dbReference>
<dbReference type="PROSITE" id="PS51371">
    <property type="entry name" value="CBS"/>
    <property type="match status" value="1"/>
</dbReference>
<proteinExistence type="predicted"/>
<dbReference type="GO" id="GO:0006355">
    <property type="term" value="P:regulation of DNA-templated transcription"/>
    <property type="evidence" value="ECO:0007669"/>
    <property type="project" value="InterPro"/>
</dbReference>
<dbReference type="CDD" id="cd00130">
    <property type="entry name" value="PAS"/>
    <property type="match status" value="1"/>
</dbReference>
<dbReference type="NCBIfam" id="TIGR00229">
    <property type="entry name" value="sensory_box"/>
    <property type="match status" value="1"/>
</dbReference>
<dbReference type="SUPFAM" id="SSF141868">
    <property type="entry name" value="EAL domain-like"/>
    <property type="match status" value="1"/>
</dbReference>
<feature type="domain" description="EAL" evidence="2">
    <location>
        <begin position="419"/>
        <end position="674"/>
    </location>
</feature>
<dbReference type="CDD" id="cd01948">
    <property type="entry name" value="EAL"/>
    <property type="match status" value="1"/>
</dbReference>
<dbReference type="SUPFAM" id="SSF54631">
    <property type="entry name" value="CBS-domain pair"/>
    <property type="match status" value="1"/>
</dbReference>
<dbReference type="InterPro" id="IPR000644">
    <property type="entry name" value="CBS_dom"/>
</dbReference>
<dbReference type="InterPro" id="IPR000014">
    <property type="entry name" value="PAS"/>
</dbReference>
<evidence type="ECO:0000256" key="1">
    <source>
        <dbReference type="PROSITE-ProRule" id="PRU00703"/>
    </source>
</evidence>
<dbReference type="Gene3D" id="3.10.580.10">
    <property type="entry name" value="CBS-domain"/>
    <property type="match status" value="1"/>
</dbReference>
<dbReference type="PROSITE" id="PS50883">
    <property type="entry name" value="EAL"/>
    <property type="match status" value="1"/>
</dbReference>
<dbReference type="RefSeq" id="WP_038191122.1">
    <property type="nucleotide sequence ID" value="NZ_JRWP01000020.1"/>
</dbReference>
<dbReference type="STRING" id="379097.SE23_15880"/>
<reference evidence="4 5" key="1">
    <citation type="submission" date="2014-10" db="EMBL/GenBank/DDBJ databases">
        <title>Genome sequencing of Vibrio sinaloensis T08.</title>
        <authorList>
            <person name="Chan K.-G."/>
            <person name="Mohamad N.I."/>
        </authorList>
    </citation>
    <scope>NUCLEOTIDE SEQUENCE [LARGE SCALE GENOMIC DNA]</scope>
    <source>
        <strain evidence="4 5">T08</strain>
    </source>
</reference>
<dbReference type="InterPro" id="IPR035965">
    <property type="entry name" value="PAS-like_dom_sf"/>
</dbReference>
<dbReference type="Gene3D" id="3.30.450.20">
    <property type="entry name" value="PAS domain"/>
    <property type="match status" value="1"/>
</dbReference>
<dbReference type="InterPro" id="IPR046342">
    <property type="entry name" value="CBS_dom_sf"/>
</dbReference>
<dbReference type="SUPFAM" id="SSF55785">
    <property type="entry name" value="PYP-like sensor domain (PAS domain)"/>
    <property type="match status" value="1"/>
</dbReference>
<dbReference type="InterPro" id="IPR001633">
    <property type="entry name" value="EAL_dom"/>
</dbReference>
<evidence type="ECO:0000259" key="3">
    <source>
        <dbReference type="PROSITE" id="PS51371"/>
    </source>
</evidence>
<dbReference type="EMBL" id="JRWP01000020">
    <property type="protein sequence ID" value="KGY08497.1"/>
    <property type="molecule type" value="Genomic_DNA"/>
</dbReference>
<dbReference type="SMART" id="SM00052">
    <property type="entry name" value="EAL"/>
    <property type="match status" value="1"/>
</dbReference>
<evidence type="ECO:0000313" key="5">
    <source>
        <dbReference type="Proteomes" id="UP000030451"/>
    </source>
</evidence>
<dbReference type="InterPro" id="IPR050706">
    <property type="entry name" value="Cyclic-di-GMP_PDE-like"/>
</dbReference>
<dbReference type="InterPro" id="IPR035919">
    <property type="entry name" value="EAL_sf"/>
</dbReference>
<protein>
    <submittedName>
        <fullName evidence="4">Diguanylate cyclase</fullName>
    </submittedName>
</protein>
<dbReference type="Proteomes" id="UP000030451">
    <property type="component" value="Unassembled WGS sequence"/>
</dbReference>
<dbReference type="InterPro" id="IPR013767">
    <property type="entry name" value="PAS_fold"/>
</dbReference>
<gene>
    <name evidence="4" type="ORF">NM06_11680</name>
</gene>
<dbReference type="SMART" id="SM00091">
    <property type="entry name" value="PAS"/>
    <property type="match status" value="1"/>
</dbReference>
<dbReference type="OrthoDB" id="5643297at2"/>
<dbReference type="PANTHER" id="PTHR33121:SF79">
    <property type="entry name" value="CYCLIC DI-GMP PHOSPHODIESTERASE PDED-RELATED"/>
    <property type="match status" value="1"/>
</dbReference>
<feature type="domain" description="CBS" evidence="3">
    <location>
        <begin position="694"/>
        <end position="754"/>
    </location>
</feature>
<dbReference type="Gene3D" id="3.20.20.450">
    <property type="entry name" value="EAL domain"/>
    <property type="match status" value="1"/>
</dbReference>
<dbReference type="CDD" id="cd02205">
    <property type="entry name" value="CBS_pair_SF"/>
    <property type="match status" value="1"/>
</dbReference>
<name>A0A0A5HSI9_PHOS4</name>
<comment type="caution">
    <text evidence="4">The sequence shown here is derived from an EMBL/GenBank/DDBJ whole genome shotgun (WGS) entry which is preliminary data.</text>
</comment>
<evidence type="ECO:0000313" key="4">
    <source>
        <dbReference type="EMBL" id="KGY08497.1"/>
    </source>
</evidence>
<dbReference type="GO" id="GO:0071111">
    <property type="term" value="F:cyclic-guanylate-specific phosphodiesterase activity"/>
    <property type="evidence" value="ECO:0007669"/>
    <property type="project" value="InterPro"/>
</dbReference>
<organism evidence="4 5">
    <name type="scientific">Photobacterium sp. (strain ATCC 43367)</name>
    <dbReference type="NCBI Taxonomy" id="379097"/>
    <lineage>
        <taxon>Bacteria</taxon>
        <taxon>Pseudomonadati</taxon>
        <taxon>Pseudomonadota</taxon>
        <taxon>Gammaproteobacteria</taxon>
        <taxon>Vibrionales</taxon>
        <taxon>Vibrionaceae</taxon>
        <taxon>Vibrio</taxon>
        <taxon>Vibrio oreintalis group</taxon>
    </lineage>
</organism>
<dbReference type="Pfam" id="PF00563">
    <property type="entry name" value="EAL"/>
    <property type="match status" value="1"/>
</dbReference>
<sequence>MLSGPKVTESDLSREIGAPLTSIAWTWDIKHHKLDVDRQALGLLLHSRLPDVSGNVILACLDYSDQTKFIDLIKEACRCQRTLNYACCMTLDGDQCCYVNFSFSAENTLTVKGHITPLLYFSVSTALFNEFFQQLFENPHHGVVLLNSNKSVLACNTYFLDHTGYSARELLMKSVDTLNSDKHSEEFYQSIWSDVDSKGYWSGVVLIKQVDGKTIPQDLTLQRVTFAGQLFYLGYYLDLSKNLYRVADIELGGVELLTQLPTESQFTHMVAKRWINDSSEAISMVVAFVPRFEQKDDFELKSTLSEHLSRNRIAQQVGYIGNNHFVACLECPKTDSPGQVRIIHQTIRRFFSTLNQSAGKAIHRAILKGKVGVSVLGHDTYNPKLLVSHAVQALLEQSNNSQGQITFYHGAIHKEVLRRKELEEWAAKLIKSQSVEVYYQPIVDVRTWDIVKFEALSRFKGPNGQMLNTQEMVTIAEDLDLVADLDWCAGKKALEELTAIQERFGAKLGVTINRSLNTKLDVDEVLQSAESLIYQYAKTPELVTIELTESAYFDSESRQSALIRSIRRKGVSIAIDDFGTGYSSFSYLSDSNFDLLKIDREFVTDIKMGSHQYFIVKMITELAHTLGVKVVAEGVETRHELEVLCGLGVDFIQGYFFSKPLPLNELEKAWGYYDKLEDFLSRTSSMRKVGILSITQTHIPSLAPRDTLDQALAIFESGRYNIQVVPIIDGQTCLGIVGRKELNFHITPTLGTKLETTKDMTIAKKRLNQVMQPEVHKISYQMKLIEISDLIRSGIKLPWIVENELGEYLGIVTTQDVLNYFASLR</sequence>